<dbReference type="InterPro" id="IPR015915">
    <property type="entry name" value="Kelch-typ_b-propeller"/>
</dbReference>
<dbReference type="GO" id="GO:0008175">
    <property type="term" value="F:tRNA methyltransferase activity"/>
    <property type="evidence" value="ECO:0007669"/>
    <property type="project" value="TreeGrafter"/>
</dbReference>
<dbReference type="Gene3D" id="3.40.50.150">
    <property type="entry name" value="Vaccinia Virus protein VP39"/>
    <property type="match status" value="1"/>
</dbReference>
<evidence type="ECO:0000256" key="4">
    <source>
        <dbReference type="ARBA" id="ARBA00012155"/>
    </source>
</evidence>
<evidence type="ECO:0000256" key="1">
    <source>
        <dbReference type="ARBA" id="ARBA00001806"/>
    </source>
</evidence>
<keyword evidence="19" id="KW-1185">Reference proteome</keyword>
<name>A0AAN6Y8Q4_9PEZI</name>
<evidence type="ECO:0000256" key="10">
    <source>
        <dbReference type="ARBA" id="ARBA00022694"/>
    </source>
</evidence>
<dbReference type="InterPro" id="IPR007213">
    <property type="entry name" value="Ppm1/Ppm2/Tcmp"/>
</dbReference>
<dbReference type="EC" id="2.3.1.231" evidence="4"/>
<dbReference type="PANTHER" id="PTHR46529">
    <property type="entry name" value="TRNA WYBUTOSINE-SYNTHESIZING PROTEIN 4"/>
    <property type="match status" value="1"/>
</dbReference>
<dbReference type="InterPro" id="IPR003347">
    <property type="entry name" value="JmjC_dom"/>
</dbReference>
<dbReference type="Proteomes" id="UP001301769">
    <property type="component" value="Unassembled WGS sequence"/>
</dbReference>
<evidence type="ECO:0000313" key="19">
    <source>
        <dbReference type="Proteomes" id="UP001301769"/>
    </source>
</evidence>
<reference evidence="18" key="2">
    <citation type="submission" date="2023-05" db="EMBL/GenBank/DDBJ databases">
        <authorList>
            <consortium name="Lawrence Berkeley National Laboratory"/>
            <person name="Steindorff A."/>
            <person name="Hensen N."/>
            <person name="Bonometti L."/>
            <person name="Westerberg I."/>
            <person name="Brannstrom I.O."/>
            <person name="Guillou S."/>
            <person name="Cros-Aarteil S."/>
            <person name="Calhoun S."/>
            <person name="Haridas S."/>
            <person name="Kuo A."/>
            <person name="Mondo S."/>
            <person name="Pangilinan J."/>
            <person name="Riley R."/>
            <person name="Labutti K."/>
            <person name="Andreopoulos B."/>
            <person name="Lipzen A."/>
            <person name="Chen C."/>
            <person name="Yanf M."/>
            <person name="Daum C."/>
            <person name="Ng V."/>
            <person name="Clum A."/>
            <person name="Ohm R."/>
            <person name="Martin F."/>
            <person name="Silar P."/>
            <person name="Natvig D."/>
            <person name="Lalanne C."/>
            <person name="Gautier V."/>
            <person name="Ament-Velasquez S.L."/>
            <person name="Kruys A."/>
            <person name="Hutchinson M.I."/>
            <person name="Powell A.J."/>
            <person name="Barry K."/>
            <person name="Miller A.N."/>
            <person name="Grigoriev I.V."/>
            <person name="Debuchy R."/>
            <person name="Gladieux P."/>
            <person name="Thoren M.H."/>
            <person name="Johannesson H."/>
        </authorList>
    </citation>
    <scope>NUCLEOTIDE SEQUENCE</scope>
    <source>
        <strain evidence="18">PSN293</strain>
    </source>
</reference>
<dbReference type="SUPFAM" id="SSF50965">
    <property type="entry name" value="Galactose oxidase, central domain"/>
    <property type="match status" value="1"/>
</dbReference>
<evidence type="ECO:0000256" key="14">
    <source>
        <dbReference type="ARBA" id="ARBA00030847"/>
    </source>
</evidence>
<dbReference type="Gene3D" id="2.120.10.80">
    <property type="entry name" value="Kelch-type beta propeller"/>
    <property type="match status" value="1"/>
</dbReference>
<feature type="compositionally biased region" description="Basic and acidic residues" evidence="16">
    <location>
        <begin position="46"/>
        <end position="57"/>
    </location>
</feature>
<keyword evidence="10" id="KW-0819">tRNA processing</keyword>
<comment type="pathway">
    <text evidence="2">tRNA modification; wybutosine-tRNA(Phe) biosynthesis.</text>
</comment>
<comment type="catalytic activity">
    <reaction evidence="15">
        <text>7-[(3S)-(3-amino-3-methoxycarbonyl)propyl]wyosine(37) in tRNA(Phe) + S-adenosyl-L-methionine + CO2 = wybutosine(37) in tRNA(Phe) + S-adenosyl-L-homocysteine + 2 H(+)</text>
        <dbReference type="Rhea" id="RHEA:37119"/>
        <dbReference type="Rhea" id="RHEA-COMP:11844"/>
        <dbReference type="Rhea" id="RHEA-COMP:11847"/>
        <dbReference type="ChEBI" id="CHEBI:15378"/>
        <dbReference type="ChEBI" id="CHEBI:16526"/>
        <dbReference type="ChEBI" id="CHEBI:57856"/>
        <dbReference type="ChEBI" id="CHEBI:59789"/>
        <dbReference type="ChEBI" id="CHEBI:73544"/>
        <dbReference type="ChEBI" id="CHEBI:74275"/>
        <dbReference type="EC" id="2.3.1.231"/>
    </reaction>
</comment>
<dbReference type="EC" id="2.1.1.290" evidence="5"/>
<evidence type="ECO:0000256" key="3">
    <source>
        <dbReference type="ARBA" id="ARBA00010703"/>
    </source>
</evidence>
<evidence type="ECO:0000256" key="15">
    <source>
        <dbReference type="ARBA" id="ARBA00049250"/>
    </source>
</evidence>
<evidence type="ECO:0000256" key="7">
    <source>
        <dbReference type="ARBA" id="ARBA00022603"/>
    </source>
</evidence>
<comment type="catalytic activity">
    <reaction evidence="1">
        <text>7-[(3S)-3-amino-3-carboxypropyl]wyosine(37) in tRNA(Phe) + S-adenosyl-L-methionine = 7-[(3S)-(3-amino-3-methoxycarbonyl)propyl]wyosine(37) in tRNA(Phe) + S-adenosyl-L-homocysteine</text>
        <dbReference type="Rhea" id="RHEA:36903"/>
        <dbReference type="Rhea" id="RHEA-COMP:10379"/>
        <dbReference type="Rhea" id="RHEA-COMP:11844"/>
        <dbReference type="ChEBI" id="CHEBI:57856"/>
        <dbReference type="ChEBI" id="CHEBI:59789"/>
        <dbReference type="ChEBI" id="CHEBI:73543"/>
        <dbReference type="ChEBI" id="CHEBI:74275"/>
        <dbReference type="EC" id="2.1.1.290"/>
    </reaction>
</comment>
<dbReference type="InterPro" id="IPR029063">
    <property type="entry name" value="SAM-dependent_MTases_sf"/>
</dbReference>
<dbReference type="SUPFAM" id="SSF51197">
    <property type="entry name" value="Clavaminate synthase-like"/>
    <property type="match status" value="1"/>
</dbReference>
<keyword evidence="7" id="KW-0489">Methyltransferase</keyword>
<keyword evidence="9" id="KW-0949">S-adenosyl-L-methionine</keyword>
<comment type="function">
    <text evidence="11">Probable S-adenosyl-L-methionine-dependent methyltransferase that acts as a component of the wybutosine biosynthesis pathway. Wybutosine is a hyper modified guanosine with a tricyclic base found at the 3'-position adjacent to the anticodon of eukaryotic phenylalanine tRNA. May methylate the carboxyl group of leucine residues to form alpha-leucine ester residues.</text>
</comment>
<comment type="similarity">
    <text evidence="3">Belongs to the methyltransferase superfamily. LCMT family.</text>
</comment>
<keyword evidence="8" id="KW-0808">Transferase</keyword>
<evidence type="ECO:0000313" key="18">
    <source>
        <dbReference type="EMBL" id="KAK4214005.1"/>
    </source>
</evidence>
<evidence type="ECO:0000259" key="17">
    <source>
        <dbReference type="PROSITE" id="PS51184"/>
    </source>
</evidence>
<proteinExistence type="inferred from homology"/>
<feature type="compositionally biased region" description="Basic residues" evidence="16">
    <location>
        <begin position="62"/>
        <end position="71"/>
    </location>
</feature>
<dbReference type="Gene3D" id="2.60.120.650">
    <property type="entry name" value="Cupin"/>
    <property type="match status" value="1"/>
</dbReference>
<evidence type="ECO:0000256" key="13">
    <source>
        <dbReference type="ARBA" id="ARBA00030231"/>
    </source>
</evidence>
<feature type="domain" description="JmjC" evidence="17">
    <location>
        <begin position="968"/>
        <end position="1125"/>
    </location>
</feature>
<dbReference type="Gene3D" id="6.10.140.1470">
    <property type="match status" value="1"/>
</dbReference>
<dbReference type="InterPro" id="IPR041667">
    <property type="entry name" value="Cupin_8"/>
</dbReference>
<gene>
    <name evidence="18" type="ORF">QBC37DRAFT_422016</name>
</gene>
<organism evidence="18 19">
    <name type="scientific">Rhypophila decipiens</name>
    <dbReference type="NCBI Taxonomy" id="261697"/>
    <lineage>
        <taxon>Eukaryota</taxon>
        <taxon>Fungi</taxon>
        <taxon>Dikarya</taxon>
        <taxon>Ascomycota</taxon>
        <taxon>Pezizomycotina</taxon>
        <taxon>Sordariomycetes</taxon>
        <taxon>Sordariomycetidae</taxon>
        <taxon>Sordariales</taxon>
        <taxon>Naviculisporaceae</taxon>
        <taxon>Rhypophila</taxon>
    </lineage>
</organism>
<evidence type="ECO:0000256" key="16">
    <source>
        <dbReference type="SAM" id="MobiDB-lite"/>
    </source>
</evidence>
<dbReference type="SUPFAM" id="SSF53335">
    <property type="entry name" value="S-adenosyl-L-methionine-dependent methyltransferases"/>
    <property type="match status" value="1"/>
</dbReference>
<dbReference type="PANTHER" id="PTHR46529:SF1">
    <property type="entry name" value="TRNA WYBUTOSINE-SYNTHESIZING PROTEIN 4"/>
    <property type="match status" value="1"/>
</dbReference>
<dbReference type="FunFam" id="2.60.120.650:FF:000043">
    <property type="entry name" value="tRNA wybutosine-synthesizing protein 4"/>
    <property type="match status" value="1"/>
</dbReference>
<dbReference type="PROSITE" id="PS51184">
    <property type="entry name" value="JMJC"/>
    <property type="match status" value="1"/>
</dbReference>
<feature type="region of interest" description="Disordered" evidence="16">
    <location>
        <begin position="46"/>
        <end position="92"/>
    </location>
</feature>
<dbReference type="GO" id="GO:0031591">
    <property type="term" value="P:wybutosine biosynthetic process"/>
    <property type="evidence" value="ECO:0007669"/>
    <property type="project" value="TreeGrafter"/>
</dbReference>
<dbReference type="AlphaFoldDB" id="A0AAN6Y8Q4"/>
<comment type="caution">
    <text evidence="18">The sequence shown here is derived from an EMBL/GenBank/DDBJ whole genome shotgun (WGS) entry which is preliminary data.</text>
</comment>
<evidence type="ECO:0000256" key="11">
    <source>
        <dbReference type="ARBA" id="ARBA00025588"/>
    </source>
</evidence>
<dbReference type="Pfam" id="PF13621">
    <property type="entry name" value="Cupin_8"/>
    <property type="match status" value="1"/>
</dbReference>
<sequence length="1176" mass="129851">MCEVHLEFFIQVGRLQVHYTVKQHKLYARKRTKNLQQGIGVERMTAHHLEPEAERSPPPKTPRLHTNKKKSPSFTGGAPKSGGAKSKKVAQDDQVMATNNSSIVSKRSVEKFYYPDETHYFRFFVKKLQRRAPLINRGYHLRLHVIDVLVRNFLGGGECIGKTKKKVVVNLGCGSDVLPWQCLHRYPEHCQAGLVKFVDVDFPDLIERKRQTVLNTPELLGAFTGVQENPSSGPVVFESDQYAQIGCDLRELDRLQTALAATLGDLSECSFIFVAEVSITYMETIGADNVIKWASSLGNAEFVLLEQILPSGPDHPFASTMLSHFHKLNTQLKSVHVYPTVEDQRSRFSCRGWNTVDVWTLWQTWSDERFLSPDDRRRLELVEAFDEWEEFALFASHYCVVHARTSPATSNATTALRIIPKYVKLSLAETEVALQFDECLGQRGQRRFGGAMLLTPQDEKNGSDNGCNGDSSVLVNVMGLGTKSRLQSCDVFVRQTGASDGTTSGGSTWFMNSLNGGDGGPTTRMCHSLTDLGPQGRGGKVRGYLLSGGRDSPVKAFRDCWIFERDAGAWKRTHDLPTPLYRHSVTGLHGESNMALLVGGKGPEGVFGGCLVHQPGKGWVSCEVIGDIGLKPVYGASICCFRQSNSAPEVFCGIYTGGLLDDGVIADQILSWELNIANPEKPTIRFEPLQISAEYISLSDGSILRGLMARFGASCFPYGNGQEFVILGGVTAEHLLDHKDEVLLCSVDGQNCHITQRLVGKQTSTDSPVPRPLLTGHSAVLTPEGEVVVAGGGATCFSMGTFWNKGVYTLGLPILGASLQNVFPENLEPLPHWVHERTFDIIPGQPSLPRAQEAFENGTAEKKNHPNIKAIPRVKLESKDDFSRIVREGKPVVLEGLDLGSCTANWTIAYLIDKVGADRKVVVHESSNQAMDFNAKNFRYVTTDFADFGRRVEKGDRLYLRALSSDLPTEKPAMLSDDFPALAADFVLPQELSLVEDNMFSSVLRVSGPVNMWLHYDVMANVYCQLGGSKRLVLFPPSDVEHLAFSPGASSSSIDVFALLRSENDSEKLAQTHPHEATLSPGDILFLPPLWLHTATPTSECGSIAVNVFFKDLDSGAYAAGRDVYGNRDLAAYEKGRQDVARIANSFSSKKIPDEVRQFYLLRLADELRRKALEYP</sequence>
<evidence type="ECO:0000256" key="2">
    <source>
        <dbReference type="ARBA" id="ARBA00004797"/>
    </source>
</evidence>
<reference evidence="18" key="1">
    <citation type="journal article" date="2023" name="Mol. Phylogenet. Evol.">
        <title>Genome-scale phylogeny and comparative genomics of the fungal order Sordariales.</title>
        <authorList>
            <person name="Hensen N."/>
            <person name="Bonometti L."/>
            <person name="Westerberg I."/>
            <person name="Brannstrom I.O."/>
            <person name="Guillou S."/>
            <person name="Cros-Aarteil S."/>
            <person name="Calhoun S."/>
            <person name="Haridas S."/>
            <person name="Kuo A."/>
            <person name="Mondo S."/>
            <person name="Pangilinan J."/>
            <person name="Riley R."/>
            <person name="LaButti K."/>
            <person name="Andreopoulos B."/>
            <person name="Lipzen A."/>
            <person name="Chen C."/>
            <person name="Yan M."/>
            <person name="Daum C."/>
            <person name="Ng V."/>
            <person name="Clum A."/>
            <person name="Steindorff A."/>
            <person name="Ohm R.A."/>
            <person name="Martin F."/>
            <person name="Silar P."/>
            <person name="Natvig D.O."/>
            <person name="Lalanne C."/>
            <person name="Gautier V."/>
            <person name="Ament-Velasquez S.L."/>
            <person name="Kruys A."/>
            <person name="Hutchinson M.I."/>
            <person name="Powell A.J."/>
            <person name="Barry K."/>
            <person name="Miller A.N."/>
            <person name="Grigoriev I.V."/>
            <person name="Debuchy R."/>
            <person name="Gladieux P."/>
            <person name="Hiltunen Thoren M."/>
            <person name="Johannesson H."/>
        </authorList>
    </citation>
    <scope>NUCLEOTIDE SEQUENCE</scope>
    <source>
        <strain evidence="18">PSN293</strain>
    </source>
</reference>
<evidence type="ECO:0000256" key="12">
    <source>
        <dbReference type="ARBA" id="ARBA00029750"/>
    </source>
</evidence>
<evidence type="ECO:0000256" key="8">
    <source>
        <dbReference type="ARBA" id="ARBA00022679"/>
    </source>
</evidence>
<evidence type="ECO:0000256" key="9">
    <source>
        <dbReference type="ARBA" id="ARBA00022691"/>
    </source>
</evidence>
<evidence type="ECO:0000256" key="5">
    <source>
        <dbReference type="ARBA" id="ARBA00012779"/>
    </source>
</evidence>
<protein>
    <recommendedName>
        <fullName evidence="6">tRNA wybutosine-synthesizing protein 4</fullName>
        <ecNumber evidence="5">2.1.1.290</ecNumber>
        <ecNumber evidence="4">2.3.1.231</ecNumber>
    </recommendedName>
    <alternativeName>
        <fullName evidence="13">Leucine carboxyl methyltransferase 2</fullName>
    </alternativeName>
    <alternativeName>
        <fullName evidence="14">tRNA(Phe) (7-(3-amino-3-(methoxycarbonyl)propyl)wyosine(37)-N)-methoxycarbonyltransferase</fullName>
    </alternativeName>
    <alternativeName>
        <fullName evidence="12">tRNA(Phe) (7-(3-amino-3-carboxypropyl)wyosine(37)-O)-methyltransferase</fullName>
    </alternativeName>
</protein>
<evidence type="ECO:0000256" key="6">
    <source>
        <dbReference type="ARBA" id="ARBA00018045"/>
    </source>
</evidence>
<accession>A0AAN6Y8Q4</accession>
<dbReference type="GO" id="GO:0030488">
    <property type="term" value="P:tRNA methylation"/>
    <property type="evidence" value="ECO:0007669"/>
    <property type="project" value="TreeGrafter"/>
</dbReference>
<dbReference type="Pfam" id="PF13418">
    <property type="entry name" value="Beta-prop_TYW4"/>
    <property type="match status" value="1"/>
</dbReference>
<dbReference type="Pfam" id="PF04072">
    <property type="entry name" value="LCM"/>
    <property type="match status" value="1"/>
</dbReference>
<dbReference type="InterPro" id="IPR011043">
    <property type="entry name" value="Gal_Oxase/kelch_b-propeller"/>
</dbReference>
<dbReference type="EMBL" id="MU858100">
    <property type="protein sequence ID" value="KAK4214005.1"/>
    <property type="molecule type" value="Genomic_DNA"/>
</dbReference>